<sequence length="415" mass="46040">MNFPLFIARRLYSERGENNKVSKPALYIATTGVALGLAVMIISVCVILGFKHTIRDKVTGLGAHATVANFVSLHGSEQRPIDYSDSIRNVLKKTPGLKSMQSFAMTQGILKTDSDFMGVAYKGIAADYDTAFIHSCMTEGSIPRFSDKSSGNKILISKNIATKLRLKTGDRVFSYFINNGDIRVRRYTVAGIYQTNMTKFDESLCFCDLYSAVKLNGWSQGQVSGVELQLHDIANVPIAARYLVKNVNRQGDKYGETYSSETVYEMYPQIFSWLDLLDLNVWIILGLMICVSGITIISGLLIIILERTRMIGTLKAMGCRNRSVRNIFIWFAALVIGRGLILGDIIALGLVALQKYTKFVSLDASVYYVDYVPVEINAPLILLINAATLAICLLVFIGPSYIVSHINPVKTIKYE</sequence>
<proteinExistence type="inferred from homology"/>
<comment type="similarity">
    <text evidence="2">Belongs to the ABC-4 integral membrane protein family. LolC/E subfamily.</text>
</comment>
<dbReference type="STRING" id="1602171.ST44_01310"/>
<evidence type="ECO:0000313" key="11">
    <source>
        <dbReference type="Proteomes" id="UP000032046"/>
    </source>
</evidence>
<reference evidence="10 11" key="1">
    <citation type="submission" date="2015-01" db="EMBL/GenBank/DDBJ databases">
        <title>Comparative genomics of non-oral Prevotella species.</title>
        <authorList>
            <person name="Accetto T."/>
            <person name="Nograsek B."/>
            <person name="Avgustin G."/>
        </authorList>
    </citation>
    <scope>NUCLEOTIDE SEQUENCE [LARGE SCALE GENOMIC DNA]</scope>
    <source>
        <strain evidence="10 11">P5-119</strain>
    </source>
</reference>
<evidence type="ECO:0000313" key="10">
    <source>
        <dbReference type="EMBL" id="KIP64587.1"/>
    </source>
</evidence>
<keyword evidence="4 7" id="KW-0812">Transmembrane</keyword>
<feature type="transmembrane region" description="Helical" evidence="7">
    <location>
        <begin position="281"/>
        <end position="306"/>
    </location>
</feature>
<evidence type="ECO:0000256" key="1">
    <source>
        <dbReference type="ARBA" id="ARBA00004651"/>
    </source>
</evidence>
<evidence type="ECO:0000256" key="7">
    <source>
        <dbReference type="SAM" id="Phobius"/>
    </source>
</evidence>
<evidence type="ECO:0000256" key="5">
    <source>
        <dbReference type="ARBA" id="ARBA00022989"/>
    </source>
</evidence>
<dbReference type="PANTHER" id="PTHR30489:SF0">
    <property type="entry name" value="LIPOPROTEIN-RELEASING SYSTEM TRANSMEMBRANE PROTEIN LOLE"/>
    <property type="match status" value="1"/>
</dbReference>
<keyword evidence="11" id="KW-1185">Reference proteome</keyword>
<feature type="domain" description="ABC3 transporter permease C-terminal" evidence="8">
    <location>
        <begin position="283"/>
        <end position="408"/>
    </location>
</feature>
<dbReference type="GO" id="GO:0044874">
    <property type="term" value="P:lipoprotein localization to outer membrane"/>
    <property type="evidence" value="ECO:0007669"/>
    <property type="project" value="TreeGrafter"/>
</dbReference>
<protein>
    <submittedName>
        <fullName evidence="10">ABC transporter permease</fullName>
    </submittedName>
</protein>
<evidence type="ECO:0000259" key="8">
    <source>
        <dbReference type="Pfam" id="PF02687"/>
    </source>
</evidence>
<dbReference type="EMBL" id="JXQK01000018">
    <property type="protein sequence ID" value="KIP64587.1"/>
    <property type="molecule type" value="Genomic_DNA"/>
</dbReference>
<dbReference type="Pfam" id="PF02687">
    <property type="entry name" value="FtsX"/>
    <property type="match status" value="1"/>
</dbReference>
<evidence type="ECO:0000256" key="2">
    <source>
        <dbReference type="ARBA" id="ARBA00005236"/>
    </source>
</evidence>
<dbReference type="InterPro" id="IPR025857">
    <property type="entry name" value="MacB_PCD"/>
</dbReference>
<dbReference type="PANTHER" id="PTHR30489">
    <property type="entry name" value="LIPOPROTEIN-RELEASING SYSTEM TRANSMEMBRANE PROTEIN LOLE"/>
    <property type="match status" value="1"/>
</dbReference>
<gene>
    <name evidence="10" type="ORF">ST44_01310</name>
</gene>
<dbReference type="Pfam" id="PF12704">
    <property type="entry name" value="MacB_PCD"/>
    <property type="match status" value="1"/>
</dbReference>
<dbReference type="InterPro" id="IPR003838">
    <property type="entry name" value="ABC3_permease_C"/>
</dbReference>
<keyword evidence="5 7" id="KW-1133">Transmembrane helix</keyword>
<evidence type="ECO:0000256" key="6">
    <source>
        <dbReference type="ARBA" id="ARBA00023136"/>
    </source>
</evidence>
<evidence type="ECO:0000256" key="3">
    <source>
        <dbReference type="ARBA" id="ARBA00022475"/>
    </source>
</evidence>
<dbReference type="GeneID" id="93483592"/>
<feature type="domain" description="MacB-like periplasmic core" evidence="9">
    <location>
        <begin position="28"/>
        <end position="239"/>
    </location>
</feature>
<dbReference type="GO" id="GO:0098797">
    <property type="term" value="C:plasma membrane protein complex"/>
    <property type="evidence" value="ECO:0007669"/>
    <property type="project" value="TreeGrafter"/>
</dbReference>
<accession>A0A0D0IWE4</accession>
<name>A0A0D0IWE4_9BACT</name>
<keyword evidence="3" id="KW-1003">Cell membrane</keyword>
<feature type="transmembrane region" description="Helical" evidence="7">
    <location>
        <begin position="380"/>
        <end position="403"/>
    </location>
</feature>
<feature type="transmembrane region" description="Helical" evidence="7">
    <location>
        <begin position="327"/>
        <end position="353"/>
    </location>
</feature>
<comment type="subcellular location">
    <subcellularLocation>
        <location evidence="1">Cell membrane</location>
        <topology evidence="1">Multi-pass membrane protein</topology>
    </subcellularLocation>
</comment>
<organism evidence="10 11">
    <name type="scientific">Prevotella pectinovora</name>
    <dbReference type="NCBI Taxonomy" id="1602169"/>
    <lineage>
        <taxon>Bacteria</taxon>
        <taxon>Pseudomonadati</taxon>
        <taxon>Bacteroidota</taxon>
        <taxon>Bacteroidia</taxon>
        <taxon>Bacteroidales</taxon>
        <taxon>Prevotellaceae</taxon>
        <taxon>Prevotella</taxon>
    </lineage>
</organism>
<dbReference type="OrthoDB" id="1522670at2"/>
<keyword evidence="6 7" id="KW-0472">Membrane</keyword>
<dbReference type="InterPro" id="IPR051447">
    <property type="entry name" value="Lipoprotein-release_system"/>
</dbReference>
<dbReference type="Proteomes" id="UP000032046">
    <property type="component" value="Unassembled WGS sequence"/>
</dbReference>
<comment type="caution">
    <text evidence="10">The sequence shown here is derived from an EMBL/GenBank/DDBJ whole genome shotgun (WGS) entry which is preliminary data.</text>
</comment>
<evidence type="ECO:0000259" key="9">
    <source>
        <dbReference type="Pfam" id="PF12704"/>
    </source>
</evidence>
<feature type="transmembrane region" description="Helical" evidence="7">
    <location>
        <begin position="25"/>
        <end position="50"/>
    </location>
</feature>
<dbReference type="AlphaFoldDB" id="A0A0D0IWE4"/>
<dbReference type="RefSeq" id="WP_022316994.1">
    <property type="nucleotide sequence ID" value="NZ_JALFDM010000109.1"/>
</dbReference>
<evidence type="ECO:0000256" key="4">
    <source>
        <dbReference type="ARBA" id="ARBA00022692"/>
    </source>
</evidence>